<dbReference type="EMBL" id="PXOA01000564">
    <property type="protein sequence ID" value="RFU74171.1"/>
    <property type="molecule type" value="Genomic_DNA"/>
</dbReference>
<feature type="compositionally biased region" description="Low complexity" evidence="1">
    <location>
        <begin position="602"/>
        <end position="612"/>
    </location>
</feature>
<gene>
    <name evidence="3" type="ORF">TARUN_8086</name>
</gene>
<evidence type="ECO:0000259" key="2">
    <source>
        <dbReference type="Pfam" id="PF04059"/>
    </source>
</evidence>
<feature type="region of interest" description="Disordered" evidence="1">
    <location>
        <begin position="299"/>
        <end position="367"/>
    </location>
</feature>
<dbReference type="InterPro" id="IPR036236">
    <property type="entry name" value="Znf_C2H2_sf"/>
</dbReference>
<protein>
    <submittedName>
        <fullName evidence="3">Meiosis mei2</fullName>
    </submittedName>
</protein>
<dbReference type="PANTHER" id="PTHR46179">
    <property type="entry name" value="ZINC FINGER PROTEIN"/>
    <property type="match status" value="1"/>
</dbReference>
<proteinExistence type="predicted"/>
<reference evidence="3 4" key="1">
    <citation type="journal article" date="2018" name="PLoS Pathog.">
        <title>Evolution of structural diversity of trichothecenes, a family of toxins produced by plant pathogenic and entomopathogenic fungi.</title>
        <authorList>
            <person name="Proctor R.H."/>
            <person name="McCormick S.P."/>
            <person name="Kim H.S."/>
            <person name="Cardoza R.E."/>
            <person name="Stanley A.M."/>
            <person name="Lindo L."/>
            <person name="Kelly A."/>
            <person name="Brown D.W."/>
            <person name="Lee T."/>
            <person name="Vaughan M.M."/>
            <person name="Alexander N.J."/>
            <person name="Busman M."/>
            <person name="Gutierrez S."/>
        </authorList>
    </citation>
    <scope>NUCLEOTIDE SEQUENCE [LARGE SCALE GENOMIC DNA]</scope>
    <source>
        <strain evidence="3 4">IBT 40837</strain>
    </source>
</reference>
<sequence length="1239" mass="134669">MTTVPQLTSRQSQHQGQCQERLMPPSQLQPPLGQFNNLLDSVPYDPDEAPSPGTPQMKAVHPRLELTESPPPEIPSAQVSLPPTDGFSKSNRPKIRPVSGDAVLVTYLGNGRNPEIAQAASHQALPGGDENFEYDDDDISQKSPSQDTSHLAGADIVQRSRTAMSLDNALQAVAAGALQAVDGDLGAYNGTDKPSSDLSASTCQLSIHDDVLPSPNRHVKSPIVLGVRLSAAESGSQSLLSPGSGELPPLQIDSPKYDNNGQSMSLPSIRSTLGDIDHHLPTEMPTPGDRDLPIRHTGDARTFSRSPTVGIPRFPSIPAGGRVSPPMSPNETYQRSLPSPNSLPASSPYFASSNGSVHRSPAEYPNSASNKTLQPGYVIASPPAAIASVADRMSIDGITNPQVGGYECTFTGCTAPPFQTQYLLNSHANVHSQARPHYCPVQGCPRSEGGKGFKRKNEMIRHGLVHDSPGYVCPFCADREHKYPRPDNLQRYLRMWLHKDSEIISLLLRSERAAFSSLPLHSHQISCGIISALPPFSFFDKAPRGLLHFQESYFVFGHSQAAVHSAMTHPNDNPSSPRSSIGGADSFKGTPDTRLTSMTPDGGSKSSSLLKSFARSAPTTSPARLPTGSFRSAVSHLDKDPFITSIHGVGTRLSPTASAFSPFVGNTYVRLPNGDGPISAALSTDMGLSRILVVSSPTQVSTREVEAILTVSMSTTPWLTNVDSGGACFQDVEKEGNLIYGARSFKAHGTGVFIYFTDIRDACAAQTKLHQVENDWKVAFANPTRVAQSQGTHMEMGQDVGDLDSDHRTEMDKYSSYAIGLSHTGQVQIFAVVPPGAVVDSVQTMGAAHRFLQSHGRLFAFVRLSTFPNGSFRAVAEFCDTTAAFPVIQACSGGISTEGIQLFASAYNLNSLSTSGVIEAMQEITISKRADDPDQRLGSVCSSSSQAAQGDAHYNAPIAMYPFMFPTPFTPAMPYMLDSFLPTAQTSSGSPLTPFTPQYPLFGTLYQTPPSPALTAQNNYSPSRTFSGAERADARRQNAMRISRSTYHSTTTHHNHVDINRIRDGIDVRTTIMLRNIPNKVDQAMLKRIIDESSWGKYDFMYLRIDFANDCKNCFKSDKVAEISYATIQGKDCLVQKFRNSSVMLEAPHYRPKLYYTSNGPMPDLAGQEEPFPEPDNQSKMKRSCENAEHVGLFTPNAGQHFRDEQRRRRSQYDRGTRLAALEEYDYETAIQHLYGSTT</sequence>
<comment type="caution">
    <text evidence="3">The sequence shown here is derived from an EMBL/GenBank/DDBJ whole genome shotgun (WGS) entry which is preliminary data.</text>
</comment>
<dbReference type="InterPro" id="IPR051061">
    <property type="entry name" value="Zinc_finger_trans_reg"/>
</dbReference>
<evidence type="ECO:0000313" key="4">
    <source>
        <dbReference type="Proteomes" id="UP000266272"/>
    </source>
</evidence>
<dbReference type="Pfam" id="PF04059">
    <property type="entry name" value="RRM_2"/>
    <property type="match status" value="1"/>
</dbReference>
<feature type="compositionally biased region" description="Polar residues" evidence="1">
    <location>
        <begin position="1"/>
        <end position="18"/>
    </location>
</feature>
<dbReference type="InterPro" id="IPR007201">
    <property type="entry name" value="Mei2-like_Rrm_C"/>
</dbReference>
<organism evidence="3 4">
    <name type="scientific">Trichoderma arundinaceum</name>
    <dbReference type="NCBI Taxonomy" id="490622"/>
    <lineage>
        <taxon>Eukaryota</taxon>
        <taxon>Fungi</taxon>
        <taxon>Dikarya</taxon>
        <taxon>Ascomycota</taxon>
        <taxon>Pezizomycotina</taxon>
        <taxon>Sordariomycetes</taxon>
        <taxon>Hypocreomycetidae</taxon>
        <taxon>Hypocreales</taxon>
        <taxon>Hypocreaceae</taxon>
        <taxon>Trichoderma</taxon>
    </lineage>
</organism>
<dbReference type="OrthoDB" id="417481at2759"/>
<dbReference type="AlphaFoldDB" id="A0A395NE64"/>
<evidence type="ECO:0000313" key="3">
    <source>
        <dbReference type="EMBL" id="RFU74171.1"/>
    </source>
</evidence>
<feature type="compositionally biased region" description="Polar residues" evidence="1">
    <location>
        <begin position="568"/>
        <end position="579"/>
    </location>
</feature>
<accession>A0A395NE64</accession>
<dbReference type="GO" id="GO:0006357">
    <property type="term" value="P:regulation of transcription by RNA polymerase II"/>
    <property type="evidence" value="ECO:0007669"/>
    <property type="project" value="TreeGrafter"/>
</dbReference>
<feature type="compositionally biased region" description="Polar residues" evidence="1">
    <location>
        <begin position="1016"/>
        <end position="1026"/>
    </location>
</feature>
<dbReference type="PANTHER" id="PTHR46179:SF19">
    <property type="entry name" value="C2H2 FINGER DOMAIN TRANSCRIPTION FACTOR (EUROFUNG)-RELATED"/>
    <property type="match status" value="1"/>
</dbReference>
<feature type="region of interest" description="Disordered" evidence="1">
    <location>
        <begin position="122"/>
        <end position="150"/>
    </location>
</feature>
<dbReference type="Proteomes" id="UP000266272">
    <property type="component" value="Unassembled WGS sequence"/>
</dbReference>
<evidence type="ECO:0000256" key="1">
    <source>
        <dbReference type="SAM" id="MobiDB-lite"/>
    </source>
</evidence>
<feature type="region of interest" description="Disordered" evidence="1">
    <location>
        <begin position="565"/>
        <end position="627"/>
    </location>
</feature>
<feature type="compositionally biased region" description="Low complexity" evidence="1">
    <location>
        <begin position="236"/>
        <end position="251"/>
    </location>
</feature>
<feature type="region of interest" description="Disordered" evidence="1">
    <location>
        <begin position="1016"/>
        <end position="1035"/>
    </location>
</feature>
<feature type="region of interest" description="Disordered" evidence="1">
    <location>
        <begin position="1"/>
        <end position="95"/>
    </location>
</feature>
<dbReference type="SUPFAM" id="SSF57667">
    <property type="entry name" value="beta-beta-alpha zinc fingers"/>
    <property type="match status" value="1"/>
</dbReference>
<feature type="domain" description="Mei2-like C-terminal RNA recognition motif" evidence="2">
    <location>
        <begin position="1069"/>
        <end position="1112"/>
    </location>
</feature>
<dbReference type="GO" id="GO:0005634">
    <property type="term" value="C:nucleus"/>
    <property type="evidence" value="ECO:0007669"/>
    <property type="project" value="TreeGrafter"/>
</dbReference>
<dbReference type="STRING" id="490622.A0A395NE64"/>
<feature type="region of interest" description="Disordered" evidence="1">
    <location>
        <begin position="1161"/>
        <end position="1180"/>
    </location>
</feature>
<name>A0A395NE64_TRIAR</name>
<dbReference type="Gene3D" id="3.30.160.60">
    <property type="entry name" value="Classic Zinc Finger"/>
    <property type="match status" value="1"/>
</dbReference>
<feature type="region of interest" description="Disordered" evidence="1">
    <location>
        <begin position="236"/>
        <end position="263"/>
    </location>
</feature>
<keyword evidence="4" id="KW-1185">Reference proteome</keyword>
<feature type="compositionally biased region" description="Low complexity" evidence="1">
    <location>
        <begin position="336"/>
        <end position="348"/>
    </location>
</feature>